<protein>
    <submittedName>
        <fullName evidence="1">Uncharacterized protein</fullName>
    </submittedName>
</protein>
<dbReference type="EMBL" id="JAURVH010001536">
    <property type="protein sequence ID" value="KAK5891136.1"/>
    <property type="molecule type" value="Genomic_DNA"/>
</dbReference>
<name>A0AAN8BST7_CHAGU</name>
<evidence type="ECO:0000313" key="2">
    <source>
        <dbReference type="Proteomes" id="UP001331515"/>
    </source>
</evidence>
<keyword evidence="2" id="KW-1185">Reference proteome</keyword>
<comment type="caution">
    <text evidence="1">The sequence shown here is derived from an EMBL/GenBank/DDBJ whole genome shotgun (WGS) entry which is preliminary data.</text>
</comment>
<sequence length="78" mass="8900">MVSVTKRVCKLQWSKGRSERHLAAREQGSVHRAMQRIQTGSPGKGTRRDEYQADRSLLYLWGNGCKDDFCHCMTPSCV</sequence>
<gene>
    <name evidence="1" type="ORF">CgunFtcFv8_018422</name>
</gene>
<accession>A0AAN8BST7</accession>
<dbReference type="AlphaFoldDB" id="A0AAN8BST7"/>
<dbReference type="Proteomes" id="UP001331515">
    <property type="component" value="Unassembled WGS sequence"/>
</dbReference>
<proteinExistence type="predicted"/>
<organism evidence="1 2">
    <name type="scientific">Champsocephalus gunnari</name>
    <name type="common">Mackerel icefish</name>
    <dbReference type="NCBI Taxonomy" id="52237"/>
    <lineage>
        <taxon>Eukaryota</taxon>
        <taxon>Metazoa</taxon>
        <taxon>Chordata</taxon>
        <taxon>Craniata</taxon>
        <taxon>Vertebrata</taxon>
        <taxon>Euteleostomi</taxon>
        <taxon>Actinopterygii</taxon>
        <taxon>Neopterygii</taxon>
        <taxon>Teleostei</taxon>
        <taxon>Neoteleostei</taxon>
        <taxon>Acanthomorphata</taxon>
        <taxon>Eupercaria</taxon>
        <taxon>Perciformes</taxon>
        <taxon>Notothenioidei</taxon>
        <taxon>Channichthyidae</taxon>
        <taxon>Champsocephalus</taxon>
    </lineage>
</organism>
<reference evidence="1 2" key="1">
    <citation type="journal article" date="2023" name="Mol. Biol. Evol.">
        <title>Genomics of Secondarily Temperate Adaptation in the Only Non-Antarctic Icefish.</title>
        <authorList>
            <person name="Rivera-Colon A.G."/>
            <person name="Rayamajhi N."/>
            <person name="Minhas B.F."/>
            <person name="Madrigal G."/>
            <person name="Bilyk K.T."/>
            <person name="Yoon V."/>
            <person name="Hune M."/>
            <person name="Gregory S."/>
            <person name="Cheng C.H.C."/>
            <person name="Catchen J.M."/>
        </authorList>
    </citation>
    <scope>NUCLEOTIDE SEQUENCE [LARGE SCALE GENOMIC DNA]</scope>
    <source>
        <tissue evidence="1">White muscle</tissue>
    </source>
</reference>
<evidence type="ECO:0000313" key="1">
    <source>
        <dbReference type="EMBL" id="KAK5891136.1"/>
    </source>
</evidence>